<keyword evidence="2" id="KW-1185">Reference proteome</keyword>
<feature type="non-terminal residue" evidence="1">
    <location>
        <position position="99"/>
    </location>
</feature>
<accession>A0AAD9N4M6</accession>
<name>A0AAD9N4M6_RIDPI</name>
<dbReference type="Proteomes" id="UP001209878">
    <property type="component" value="Unassembled WGS sequence"/>
</dbReference>
<comment type="caution">
    <text evidence="1">The sequence shown here is derived from an EMBL/GenBank/DDBJ whole genome shotgun (WGS) entry which is preliminary data.</text>
</comment>
<dbReference type="SUPFAM" id="SSF101898">
    <property type="entry name" value="NHL repeat"/>
    <property type="match status" value="1"/>
</dbReference>
<proteinExistence type="predicted"/>
<organism evidence="1 2">
    <name type="scientific">Ridgeia piscesae</name>
    <name type="common">Tubeworm</name>
    <dbReference type="NCBI Taxonomy" id="27915"/>
    <lineage>
        <taxon>Eukaryota</taxon>
        <taxon>Metazoa</taxon>
        <taxon>Spiralia</taxon>
        <taxon>Lophotrochozoa</taxon>
        <taxon>Annelida</taxon>
        <taxon>Polychaeta</taxon>
        <taxon>Sedentaria</taxon>
        <taxon>Canalipalpata</taxon>
        <taxon>Sabellida</taxon>
        <taxon>Siboglinidae</taxon>
        <taxon>Ridgeia</taxon>
    </lineage>
</organism>
<gene>
    <name evidence="1" type="ORF">NP493_1913g00029</name>
</gene>
<dbReference type="AlphaFoldDB" id="A0AAD9N4M6"/>
<dbReference type="EMBL" id="JAODUO010001925">
    <property type="protein sequence ID" value="KAK2156952.1"/>
    <property type="molecule type" value="Genomic_DNA"/>
</dbReference>
<dbReference type="InterPro" id="IPR011042">
    <property type="entry name" value="6-blade_b-propeller_TolB-like"/>
</dbReference>
<protein>
    <submittedName>
        <fullName evidence="1">Uncharacterized protein</fullName>
    </submittedName>
</protein>
<sequence>VGTEGAIAVDTLHGHIYWTNLPTNTLNRANLDGSNQVSIAKIVDLSLGVAIYSEEDKVYFTTYYSGTVEVVNADGTGRTKLYEDKSSRLICIAIDKRQR</sequence>
<dbReference type="Gene3D" id="2.120.10.30">
    <property type="entry name" value="TolB, C-terminal domain"/>
    <property type="match status" value="1"/>
</dbReference>
<evidence type="ECO:0000313" key="2">
    <source>
        <dbReference type="Proteomes" id="UP001209878"/>
    </source>
</evidence>
<evidence type="ECO:0000313" key="1">
    <source>
        <dbReference type="EMBL" id="KAK2156952.1"/>
    </source>
</evidence>
<reference evidence="1" key="1">
    <citation type="journal article" date="2023" name="Mol. Biol. Evol.">
        <title>Third-Generation Sequencing Reveals the Adaptive Role of the Epigenome in Three Deep-Sea Polychaetes.</title>
        <authorList>
            <person name="Perez M."/>
            <person name="Aroh O."/>
            <person name="Sun Y."/>
            <person name="Lan Y."/>
            <person name="Juniper S.K."/>
            <person name="Young C.R."/>
            <person name="Angers B."/>
            <person name="Qian P.Y."/>
        </authorList>
    </citation>
    <scope>NUCLEOTIDE SEQUENCE</scope>
    <source>
        <strain evidence="1">R07B-5</strain>
    </source>
</reference>